<dbReference type="OrthoDB" id="3848547at2"/>
<dbReference type="eggNOG" id="ENOG5033QE3">
    <property type="taxonomic scope" value="Bacteria"/>
</dbReference>
<name>A0A0T6LKK6_WENVI</name>
<sequence>MTGRGDPPEGAPDGAPGGDDEYGRPFVFDESFVRAARIQEYSATERMRSDASAVRARRTRPGGGVSRQALALVLLIVLAFGTAVYMGIQHPYAEPQRVPRHELAVTLVPLVPRRDAEPVRGPVDEQLRRSPAAGYRVGAEGITLPPARRTEHYNVSQVLRASTEAKNFVVASSLNPDVVANGETDLVRQMVDPAQVGQFDRSVRRPRNDGRYAATGWMVRFDPQRVELADPRVWADGSIEVGEDGSGALQVVTDHTLVYALRPAGGPASAEAVRGSDPVLFTVRRELRMRFDREALRTSHVTLLESATEAGPQACSAEAAGFFQPLFDAGDGAGDGDPRGSGGTDPFDHDRPVAAACGELATNP</sequence>
<dbReference type="STRING" id="76728.AQ490_10820"/>
<protein>
    <submittedName>
        <fullName evidence="3">Uncharacterized protein</fullName>
    </submittedName>
</protein>
<feature type="transmembrane region" description="Helical" evidence="2">
    <location>
        <begin position="69"/>
        <end position="88"/>
    </location>
</feature>
<evidence type="ECO:0000256" key="2">
    <source>
        <dbReference type="SAM" id="Phobius"/>
    </source>
</evidence>
<reference evidence="3 4" key="1">
    <citation type="submission" date="2015-10" db="EMBL/GenBank/DDBJ databases">
        <title>Draft genome sequence of pyrrolomycin-producing Streptomyces vitaminophilus.</title>
        <authorList>
            <person name="Graham D.E."/>
            <person name="Mahan K.M."/>
            <person name="Klingeman D.M."/>
            <person name="Hettich R.L."/>
            <person name="Parry R.J."/>
        </authorList>
    </citation>
    <scope>NUCLEOTIDE SEQUENCE [LARGE SCALE GENOMIC DNA]</scope>
    <source>
        <strain evidence="3 4">ATCC 31673</strain>
    </source>
</reference>
<dbReference type="EMBL" id="LLZU01000039">
    <property type="protein sequence ID" value="KRV46402.1"/>
    <property type="molecule type" value="Genomic_DNA"/>
</dbReference>
<evidence type="ECO:0000313" key="3">
    <source>
        <dbReference type="EMBL" id="KRV46402.1"/>
    </source>
</evidence>
<keyword evidence="4" id="KW-1185">Reference proteome</keyword>
<proteinExistence type="predicted"/>
<feature type="region of interest" description="Disordered" evidence="1">
    <location>
        <begin position="326"/>
        <end position="352"/>
    </location>
</feature>
<accession>A0A0T6LKK6</accession>
<organism evidence="3 4">
    <name type="scientific">Wenjunlia vitaminophila</name>
    <name type="common">Streptomyces vitaminophilus</name>
    <dbReference type="NCBI Taxonomy" id="76728"/>
    <lineage>
        <taxon>Bacteria</taxon>
        <taxon>Bacillati</taxon>
        <taxon>Actinomycetota</taxon>
        <taxon>Actinomycetes</taxon>
        <taxon>Kitasatosporales</taxon>
        <taxon>Streptomycetaceae</taxon>
        <taxon>Wenjunlia</taxon>
    </lineage>
</organism>
<feature type="compositionally biased region" description="Gly residues" evidence="1">
    <location>
        <begin position="331"/>
        <end position="343"/>
    </location>
</feature>
<comment type="caution">
    <text evidence="3">The sequence shown here is derived from an EMBL/GenBank/DDBJ whole genome shotgun (WGS) entry which is preliminary data.</text>
</comment>
<evidence type="ECO:0000256" key="1">
    <source>
        <dbReference type="SAM" id="MobiDB-lite"/>
    </source>
</evidence>
<evidence type="ECO:0000313" key="4">
    <source>
        <dbReference type="Proteomes" id="UP000050867"/>
    </source>
</evidence>
<dbReference type="RefSeq" id="WP_018386466.1">
    <property type="nucleotide sequence ID" value="NZ_LLZU01000039.1"/>
</dbReference>
<dbReference type="AlphaFoldDB" id="A0A0T6LKK6"/>
<dbReference type="Proteomes" id="UP000050867">
    <property type="component" value="Unassembled WGS sequence"/>
</dbReference>
<gene>
    <name evidence="3" type="ORF">AQ490_10820</name>
</gene>
<keyword evidence="2" id="KW-0472">Membrane</keyword>
<feature type="region of interest" description="Disordered" evidence="1">
    <location>
        <begin position="1"/>
        <end position="22"/>
    </location>
</feature>
<keyword evidence="2" id="KW-1133">Transmembrane helix</keyword>
<keyword evidence="2" id="KW-0812">Transmembrane</keyword>